<dbReference type="GO" id="GO:0006750">
    <property type="term" value="P:glutathione biosynthetic process"/>
    <property type="evidence" value="ECO:0007669"/>
    <property type="project" value="InterPro"/>
</dbReference>
<dbReference type="EMBL" id="RSCE01000002">
    <property type="protein sequence ID" value="RSH86180.1"/>
    <property type="molecule type" value="Genomic_DNA"/>
</dbReference>
<proteinExistence type="predicted"/>
<dbReference type="GeneID" id="39588954"/>
<comment type="caution">
    <text evidence="1">The sequence shown here is derived from an EMBL/GenBank/DDBJ whole genome shotgun (WGS) entry which is preliminary data.</text>
</comment>
<dbReference type="STRING" id="105984.A0A427Y524"/>
<accession>A0A427Y524</accession>
<organism evidence="1 2">
    <name type="scientific">Apiotrichum porosum</name>
    <dbReference type="NCBI Taxonomy" id="105984"/>
    <lineage>
        <taxon>Eukaryota</taxon>
        <taxon>Fungi</taxon>
        <taxon>Dikarya</taxon>
        <taxon>Basidiomycota</taxon>
        <taxon>Agaricomycotina</taxon>
        <taxon>Tremellomycetes</taxon>
        <taxon>Trichosporonales</taxon>
        <taxon>Trichosporonaceae</taxon>
        <taxon>Apiotrichum</taxon>
    </lineage>
</organism>
<gene>
    <name evidence="1" type="ORF">EHS24_004411</name>
</gene>
<name>A0A427Y524_9TREE</name>
<dbReference type="GO" id="GO:0017109">
    <property type="term" value="C:glutamate-cysteine ligase complex"/>
    <property type="evidence" value="ECO:0007669"/>
    <property type="project" value="TreeGrafter"/>
</dbReference>
<dbReference type="RefSeq" id="XP_028478965.1">
    <property type="nucleotide sequence ID" value="XM_028619993.1"/>
</dbReference>
<dbReference type="InterPro" id="IPR032963">
    <property type="entry name" value="Gclm"/>
</dbReference>
<dbReference type="PANTHER" id="PTHR13295">
    <property type="entry name" value="GLUTAMATE CYSTEINE LIGASE REGULATORY SUBUNIT"/>
    <property type="match status" value="1"/>
</dbReference>
<dbReference type="GO" id="GO:0030234">
    <property type="term" value="F:enzyme regulator activity"/>
    <property type="evidence" value="ECO:0007669"/>
    <property type="project" value="TreeGrafter"/>
</dbReference>
<reference evidence="1 2" key="1">
    <citation type="submission" date="2018-11" db="EMBL/GenBank/DDBJ databases">
        <title>Genome sequence of Apiotrichum porosum DSM 27194.</title>
        <authorList>
            <person name="Aliyu H."/>
            <person name="Gorte O."/>
            <person name="Ochsenreither K."/>
        </authorList>
    </citation>
    <scope>NUCLEOTIDE SEQUENCE [LARGE SCALE GENOMIC DNA]</scope>
    <source>
        <strain evidence="1 2">DSM 27194</strain>
    </source>
</reference>
<dbReference type="AlphaFoldDB" id="A0A427Y524"/>
<evidence type="ECO:0000313" key="1">
    <source>
        <dbReference type="EMBL" id="RSH86180.1"/>
    </source>
</evidence>
<evidence type="ECO:0000313" key="2">
    <source>
        <dbReference type="Proteomes" id="UP000279236"/>
    </source>
</evidence>
<dbReference type="Proteomes" id="UP000279236">
    <property type="component" value="Unassembled WGS sequence"/>
</dbReference>
<dbReference type="OrthoDB" id="5596051at2759"/>
<keyword evidence="2" id="KW-1185">Reference proteome</keyword>
<protein>
    <submittedName>
        <fullName evidence="1">Uncharacterized protein</fullName>
    </submittedName>
</protein>
<dbReference type="GO" id="GO:0035226">
    <property type="term" value="F:glutamate-cysteine ligase catalytic subunit binding"/>
    <property type="evidence" value="ECO:0007669"/>
    <property type="project" value="InterPro"/>
</dbReference>
<sequence length="353" mass="38145">MSIIVSSSCFWQLAPGYLGPRVIRRKPIYRVDTVGKGLPAQPPDCVFDSEPYQPPPLCVILLSQCPFLYHSTLTMVRLILFSGSQSPLPVRYARPSKPTLAIPPLVHRALHTALDAQPPSALFDKSADTLVIPNPSAFVKHTSGGDKEYEVTVKIQVSAATPSSYYQTVKDALQVLADRKGLAAADIVLVGLPDGANSANWVDFWKSLADIPNVQQWGTLNILEPTLLKLSDIRVPFANELNVSDCEKLPKDYTTFAAAKGIQVWASGGKIGSDPLPAADLHNLLQEFQPVVAELAPSANTSALLSPIGCQDDAFDASAKTGVSVNWVLSYTLLSRTRNIVKDKGYIIAAELV</sequence>
<dbReference type="PANTHER" id="PTHR13295:SF4">
    <property type="entry name" value="GLUTAMATE--CYSTEINE LIGASE REGULATORY SUBUNIT"/>
    <property type="match status" value="1"/>
</dbReference>